<dbReference type="InterPro" id="IPR027417">
    <property type="entry name" value="P-loop_NTPase"/>
</dbReference>
<protein>
    <recommendedName>
        <fullName evidence="6">Helicase C-terminal domain-containing protein</fullName>
    </recommendedName>
</protein>
<dbReference type="Pfam" id="PF00271">
    <property type="entry name" value="Helicase_C"/>
    <property type="match status" value="1"/>
</dbReference>
<dbReference type="GO" id="GO:0005524">
    <property type="term" value="F:ATP binding"/>
    <property type="evidence" value="ECO:0007669"/>
    <property type="project" value="UniProtKB-KW"/>
</dbReference>
<dbReference type="Pfam" id="PF00176">
    <property type="entry name" value="SNF2-rel_dom"/>
    <property type="match status" value="1"/>
</dbReference>
<evidence type="ECO:0000259" key="6">
    <source>
        <dbReference type="PROSITE" id="PS51194"/>
    </source>
</evidence>
<dbReference type="GO" id="GO:0008094">
    <property type="term" value="F:ATP-dependent activity, acting on DNA"/>
    <property type="evidence" value="ECO:0007669"/>
    <property type="project" value="TreeGrafter"/>
</dbReference>
<evidence type="ECO:0000256" key="3">
    <source>
        <dbReference type="ARBA" id="ARBA00022806"/>
    </source>
</evidence>
<keyword evidence="1" id="KW-0547">Nucleotide-binding</keyword>
<evidence type="ECO:0000256" key="1">
    <source>
        <dbReference type="ARBA" id="ARBA00022741"/>
    </source>
</evidence>
<feature type="region of interest" description="Disordered" evidence="5">
    <location>
        <begin position="640"/>
        <end position="665"/>
    </location>
</feature>
<dbReference type="GO" id="GO:0005634">
    <property type="term" value="C:nucleus"/>
    <property type="evidence" value="ECO:0007669"/>
    <property type="project" value="TreeGrafter"/>
</dbReference>
<organism evidence="7 8">
    <name type="scientific">Immersiella caudata</name>
    <dbReference type="NCBI Taxonomy" id="314043"/>
    <lineage>
        <taxon>Eukaryota</taxon>
        <taxon>Fungi</taxon>
        <taxon>Dikarya</taxon>
        <taxon>Ascomycota</taxon>
        <taxon>Pezizomycotina</taxon>
        <taxon>Sordariomycetes</taxon>
        <taxon>Sordariomycetidae</taxon>
        <taxon>Sordariales</taxon>
        <taxon>Lasiosphaeriaceae</taxon>
        <taxon>Immersiella</taxon>
    </lineage>
</organism>
<dbReference type="AlphaFoldDB" id="A0AA39TS82"/>
<evidence type="ECO:0000256" key="4">
    <source>
        <dbReference type="ARBA" id="ARBA00022840"/>
    </source>
</evidence>
<dbReference type="InterPro" id="IPR001650">
    <property type="entry name" value="Helicase_C-like"/>
</dbReference>
<comment type="caution">
    <text evidence="7">The sequence shown here is derived from an EMBL/GenBank/DDBJ whole genome shotgun (WGS) entry which is preliminary data.</text>
</comment>
<dbReference type="GO" id="GO:0016787">
    <property type="term" value="F:hydrolase activity"/>
    <property type="evidence" value="ECO:0007669"/>
    <property type="project" value="UniProtKB-KW"/>
</dbReference>
<evidence type="ECO:0000313" key="7">
    <source>
        <dbReference type="EMBL" id="KAK0610982.1"/>
    </source>
</evidence>
<sequence>MSVGLFDYQYMGVYKLLGLAYEGLSGGFLADEQGLGKTQEMFGLVAAAHNIRQSKSEVIVARKSKKPSRHNAPGNTANRCPMDARYGLACYCYSQKTQKLADAMPEGPIVVIVPARSCAQILREAKAKLDLNTFKVRMHHETATKEDKLTPAEIRSMTATISARTAADGTVEYHYQASPGLSDFIIFTTPESLAGLTNGLFGVNVKVGGETKKRDGLMPGIVMLDEFHEYFQPATGKSRPLAWLEHLKRSCRGPNQATPLLYFVSGTPFNDSPSNIRSAVSLLEREAWDETHRMATVTTANLARITEAFESLCKAQSEGLELIREDIVDYRKALDGLLQRCMVRRLGTDSFCSQPLTSLGPLSVKIVDHTVPAPLSADLRALAATTAELITAEAASRSTTAARFLRSDHAQPLLLKLRLASTFPGIATAAGATFTFTTEEVTNFLRSADNNPLQTPYAPLIAPFSSHSPKLSRLPATITAMLGDRTPIPGSPSPAKKLIIFTPLDVEAVLLHIYLHRRKAALRSLKDLKPISLLPSHTPAERQSVIDKFLTPGNAPPNVLIAPISLAGTGLNLQAAKYSVLMGPAWTKRENQQAYYRVHRVGQRQAANLSLLTARWNPAERVILARYEGREVEDEGMWELEGGHEGEGKGLVERHQGRAEQEIDD</sequence>
<evidence type="ECO:0000256" key="5">
    <source>
        <dbReference type="SAM" id="MobiDB-lite"/>
    </source>
</evidence>
<dbReference type="EMBL" id="JAULSU010000007">
    <property type="protein sequence ID" value="KAK0610982.1"/>
    <property type="molecule type" value="Genomic_DNA"/>
</dbReference>
<dbReference type="GO" id="GO:0004386">
    <property type="term" value="F:helicase activity"/>
    <property type="evidence" value="ECO:0007669"/>
    <property type="project" value="UniProtKB-KW"/>
</dbReference>
<keyword evidence="8" id="KW-1185">Reference proteome</keyword>
<dbReference type="InterPro" id="IPR050628">
    <property type="entry name" value="SNF2_RAD54_helicase_TF"/>
</dbReference>
<proteinExistence type="predicted"/>
<dbReference type="Proteomes" id="UP001175000">
    <property type="component" value="Unassembled WGS sequence"/>
</dbReference>
<dbReference type="GO" id="GO:0006281">
    <property type="term" value="P:DNA repair"/>
    <property type="evidence" value="ECO:0007669"/>
    <property type="project" value="TreeGrafter"/>
</dbReference>
<dbReference type="PANTHER" id="PTHR45626">
    <property type="entry name" value="TRANSCRIPTION TERMINATION FACTOR 2-RELATED"/>
    <property type="match status" value="1"/>
</dbReference>
<feature type="domain" description="Helicase C-terminal" evidence="6">
    <location>
        <begin position="473"/>
        <end position="648"/>
    </location>
</feature>
<reference evidence="7" key="1">
    <citation type="submission" date="2023-06" db="EMBL/GenBank/DDBJ databases">
        <title>Genome-scale phylogeny and comparative genomics of the fungal order Sordariales.</title>
        <authorList>
            <consortium name="Lawrence Berkeley National Laboratory"/>
            <person name="Hensen N."/>
            <person name="Bonometti L."/>
            <person name="Westerberg I."/>
            <person name="Brannstrom I.O."/>
            <person name="Guillou S."/>
            <person name="Cros-Aarteil S."/>
            <person name="Calhoun S."/>
            <person name="Haridas S."/>
            <person name="Kuo A."/>
            <person name="Mondo S."/>
            <person name="Pangilinan J."/>
            <person name="Riley R."/>
            <person name="Labutti K."/>
            <person name="Andreopoulos B."/>
            <person name="Lipzen A."/>
            <person name="Chen C."/>
            <person name="Yanf M."/>
            <person name="Daum C."/>
            <person name="Ng V."/>
            <person name="Clum A."/>
            <person name="Steindorff A."/>
            <person name="Ohm R."/>
            <person name="Martin F."/>
            <person name="Silar P."/>
            <person name="Natvig D."/>
            <person name="Lalanne C."/>
            <person name="Gautier V."/>
            <person name="Ament-Velasquez S.L."/>
            <person name="Kruys A."/>
            <person name="Hutchinson M.I."/>
            <person name="Powell A.J."/>
            <person name="Barry K."/>
            <person name="Miller A.N."/>
            <person name="Grigoriev I.V."/>
            <person name="Debuchy R."/>
            <person name="Gladieux P."/>
            <person name="Thoren M.H."/>
            <person name="Johannesson H."/>
        </authorList>
    </citation>
    <scope>NUCLEOTIDE SEQUENCE</scope>
    <source>
        <strain evidence="7">CBS 606.72</strain>
    </source>
</reference>
<dbReference type="SUPFAM" id="SSF52540">
    <property type="entry name" value="P-loop containing nucleoside triphosphate hydrolases"/>
    <property type="match status" value="2"/>
</dbReference>
<dbReference type="Gene3D" id="3.40.50.300">
    <property type="entry name" value="P-loop containing nucleotide triphosphate hydrolases"/>
    <property type="match status" value="2"/>
</dbReference>
<keyword evidence="4" id="KW-0067">ATP-binding</keyword>
<dbReference type="InterPro" id="IPR000330">
    <property type="entry name" value="SNF2_N"/>
</dbReference>
<dbReference type="PANTHER" id="PTHR45626:SF17">
    <property type="entry name" value="HELICASE-LIKE TRANSCRIPTION FACTOR"/>
    <property type="match status" value="1"/>
</dbReference>
<evidence type="ECO:0000256" key="2">
    <source>
        <dbReference type="ARBA" id="ARBA00022801"/>
    </source>
</evidence>
<accession>A0AA39TS82</accession>
<name>A0AA39TS82_9PEZI</name>
<feature type="compositionally biased region" description="Basic and acidic residues" evidence="5">
    <location>
        <begin position="641"/>
        <end position="665"/>
    </location>
</feature>
<keyword evidence="3" id="KW-0347">Helicase</keyword>
<evidence type="ECO:0000313" key="8">
    <source>
        <dbReference type="Proteomes" id="UP001175000"/>
    </source>
</evidence>
<gene>
    <name evidence="7" type="ORF">B0T14DRAFT_316624</name>
</gene>
<dbReference type="PROSITE" id="PS51194">
    <property type="entry name" value="HELICASE_CTER"/>
    <property type="match status" value="1"/>
</dbReference>
<keyword evidence="2" id="KW-0378">Hydrolase</keyword>